<accession>A0ABC8R891</accession>
<reference evidence="2 3" key="1">
    <citation type="submission" date="2024-02" db="EMBL/GenBank/DDBJ databases">
        <authorList>
            <person name="Vignale AGUSTIN F."/>
            <person name="Sosa J E."/>
            <person name="Modenutti C."/>
        </authorList>
    </citation>
    <scope>NUCLEOTIDE SEQUENCE [LARGE SCALE GENOMIC DNA]</scope>
</reference>
<comment type="caution">
    <text evidence="2">The sequence shown here is derived from an EMBL/GenBank/DDBJ whole genome shotgun (WGS) entry which is preliminary data.</text>
</comment>
<keyword evidence="3" id="KW-1185">Reference proteome</keyword>
<proteinExistence type="predicted"/>
<name>A0ABC8R891_9AQUA</name>
<feature type="region of interest" description="Disordered" evidence="1">
    <location>
        <begin position="54"/>
        <end position="74"/>
    </location>
</feature>
<evidence type="ECO:0000313" key="2">
    <source>
        <dbReference type="EMBL" id="CAK9141164.1"/>
    </source>
</evidence>
<evidence type="ECO:0000256" key="1">
    <source>
        <dbReference type="SAM" id="MobiDB-lite"/>
    </source>
</evidence>
<organism evidence="2 3">
    <name type="scientific">Ilex paraguariensis</name>
    <name type="common">yerba mate</name>
    <dbReference type="NCBI Taxonomy" id="185542"/>
    <lineage>
        <taxon>Eukaryota</taxon>
        <taxon>Viridiplantae</taxon>
        <taxon>Streptophyta</taxon>
        <taxon>Embryophyta</taxon>
        <taxon>Tracheophyta</taxon>
        <taxon>Spermatophyta</taxon>
        <taxon>Magnoliopsida</taxon>
        <taxon>eudicotyledons</taxon>
        <taxon>Gunneridae</taxon>
        <taxon>Pentapetalae</taxon>
        <taxon>asterids</taxon>
        <taxon>campanulids</taxon>
        <taxon>Aquifoliales</taxon>
        <taxon>Aquifoliaceae</taxon>
        <taxon>Ilex</taxon>
    </lineage>
</organism>
<protein>
    <submittedName>
        <fullName evidence="2">Uncharacterized protein</fullName>
    </submittedName>
</protein>
<dbReference type="EMBL" id="CAUOFW020001103">
    <property type="protein sequence ID" value="CAK9141164.1"/>
    <property type="molecule type" value="Genomic_DNA"/>
</dbReference>
<dbReference type="Proteomes" id="UP001642360">
    <property type="component" value="Unassembled WGS sequence"/>
</dbReference>
<sequence length="74" mass="8388">MDKWIKRPGVEICEQPRRPGELASMLGEEREDLGAWDRWPGILGAGRRVQGEPSAWRYGQGDLGVQQGRQDAHF</sequence>
<evidence type="ECO:0000313" key="3">
    <source>
        <dbReference type="Proteomes" id="UP001642360"/>
    </source>
</evidence>
<gene>
    <name evidence="2" type="ORF">ILEXP_LOCUS8694</name>
</gene>
<dbReference type="AlphaFoldDB" id="A0ABC8R891"/>